<reference evidence="1" key="1">
    <citation type="submission" date="2022-01" db="EMBL/GenBank/DDBJ databases">
        <authorList>
            <person name="King R."/>
        </authorList>
    </citation>
    <scope>NUCLEOTIDE SEQUENCE</scope>
</reference>
<proteinExistence type="predicted"/>
<dbReference type="Proteomes" id="UP001153636">
    <property type="component" value="Chromosome 12"/>
</dbReference>
<name>A0A9P0CEG9_9CUCU</name>
<accession>A0A9P0CEG9</accession>
<dbReference type="EMBL" id="OV651824">
    <property type="protein sequence ID" value="CAH1102027.1"/>
    <property type="molecule type" value="Genomic_DNA"/>
</dbReference>
<evidence type="ECO:0000313" key="2">
    <source>
        <dbReference type="Proteomes" id="UP001153636"/>
    </source>
</evidence>
<organism evidence="1 2">
    <name type="scientific">Psylliodes chrysocephalus</name>
    <dbReference type="NCBI Taxonomy" id="3402493"/>
    <lineage>
        <taxon>Eukaryota</taxon>
        <taxon>Metazoa</taxon>
        <taxon>Ecdysozoa</taxon>
        <taxon>Arthropoda</taxon>
        <taxon>Hexapoda</taxon>
        <taxon>Insecta</taxon>
        <taxon>Pterygota</taxon>
        <taxon>Neoptera</taxon>
        <taxon>Endopterygota</taxon>
        <taxon>Coleoptera</taxon>
        <taxon>Polyphaga</taxon>
        <taxon>Cucujiformia</taxon>
        <taxon>Chrysomeloidea</taxon>
        <taxon>Chrysomelidae</taxon>
        <taxon>Galerucinae</taxon>
        <taxon>Alticini</taxon>
        <taxon>Psylliodes</taxon>
    </lineage>
</organism>
<dbReference type="OrthoDB" id="6779763at2759"/>
<dbReference type="AlphaFoldDB" id="A0A9P0CEG9"/>
<gene>
    <name evidence="1" type="ORF">PSYICH_LOCUS3117</name>
</gene>
<sequence>MNVSYVERSQFTILVLCNICIFNAEPFFISNKEIRKFFGFAPAKIFKGLAKRNKDDESSEEYEELYRREYAQSINEKLKKLAKERQVELLDLEHSNKHENVEGFSKTGSKLNANQKPYQEEDAKIVKIKIINDDDKRTHDDSDYSKVLLMVPTGGYKNHRHPYYDNDDEYYKHFQGYPESYQEEFSNDPPLFHHQFK</sequence>
<evidence type="ECO:0000313" key="1">
    <source>
        <dbReference type="EMBL" id="CAH1102027.1"/>
    </source>
</evidence>
<keyword evidence="2" id="KW-1185">Reference proteome</keyword>
<protein>
    <submittedName>
        <fullName evidence="1">Uncharacterized protein</fullName>
    </submittedName>
</protein>